<dbReference type="Proteomes" id="UP000029867">
    <property type="component" value="Unassembled WGS sequence"/>
</dbReference>
<gene>
    <name evidence="1" type="ORF">JL09_g5845</name>
</gene>
<organism evidence="1 2">
    <name type="scientific">Pichia kudriavzevii</name>
    <name type="common">Yeast</name>
    <name type="synonym">Issatchenkia orientalis</name>
    <dbReference type="NCBI Taxonomy" id="4909"/>
    <lineage>
        <taxon>Eukaryota</taxon>
        <taxon>Fungi</taxon>
        <taxon>Dikarya</taxon>
        <taxon>Ascomycota</taxon>
        <taxon>Saccharomycotina</taxon>
        <taxon>Pichiomycetes</taxon>
        <taxon>Pichiales</taxon>
        <taxon>Pichiaceae</taxon>
        <taxon>Pichia</taxon>
    </lineage>
</organism>
<accession>A0A099NT10</accession>
<protein>
    <submittedName>
        <fullName evidence="1">Uncharacterized protein</fullName>
    </submittedName>
</protein>
<proteinExistence type="predicted"/>
<reference evidence="2" key="1">
    <citation type="journal article" date="2014" name="Microb. Cell Fact.">
        <title>Exploiting Issatchenkia orientalis SD108 for succinic acid production.</title>
        <authorList>
            <person name="Xiao H."/>
            <person name="Shao Z."/>
            <person name="Jiang Y."/>
            <person name="Dole S."/>
            <person name="Zhao H."/>
        </authorList>
    </citation>
    <scope>NUCLEOTIDE SEQUENCE [LARGE SCALE GENOMIC DNA]</scope>
    <source>
        <strain evidence="2">SD108</strain>
    </source>
</reference>
<evidence type="ECO:0000313" key="1">
    <source>
        <dbReference type="EMBL" id="KGK35006.1"/>
    </source>
</evidence>
<comment type="caution">
    <text evidence="1">The sequence shown here is derived from an EMBL/GenBank/DDBJ whole genome shotgun (WGS) entry which is preliminary data.</text>
</comment>
<name>A0A099NT10_PICKU</name>
<dbReference type="AlphaFoldDB" id="A0A099NT10"/>
<dbReference type="EMBL" id="JQFK01001064">
    <property type="protein sequence ID" value="KGK35006.1"/>
    <property type="molecule type" value="Genomic_DNA"/>
</dbReference>
<evidence type="ECO:0000313" key="2">
    <source>
        <dbReference type="Proteomes" id="UP000029867"/>
    </source>
</evidence>
<sequence length="19" mass="2051">MSKMNATFVLLVRGLGISL</sequence>
<dbReference type="HOGENOM" id="CLU_3429984_0_0_1"/>